<dbReference type="AlphaFoldDB" id="A0A538SBR4"/>
<proteinExistence type="predicted"/>
<evidence type="ECO:0000313" key="1">
    <source>
        <dbReference type="EMBL" id="TMQ48807.1"/>
    </source>
</evidence>
<protein>
    <submittedName>
        <fullName evidence="1">Prohibitin family protein</fullName>
    </submittedName>
</protein>
<dbReference type="Proteomes" id="UP000317716">
    <property type="component" value="Unassembled WGS sequence"/>
</dbReference>
<organism evidence="1 2">
    <name type="scientific">Eiseniibacteriota bacterium</name>
    <dbReference type="NCBI Taxonomy" id="2212470"/>
    <lineage>
        <taxon>Bacteria</taxon>
        <taxon>Candidatus Eiseniibacteriota</taxon>
    </lineage>
</organism>
<comment type="caution">
    <text evidence="1">The sequence shown here is derived from an EMBL/GenBank/DDBJ whole genome shotgun (WGS) entry which is preliminary data.</text>
</comment>
<evidence type="ECO:0000313" key="2">
    <source>
        <dbReference type="Proteomes" id="UP000317716"/>
    </source>
</evidence>
<sequence>QEAERKRIEAQGIADFQRIVAAGISPQLLEWKGIEATEKLALSPNSKIVVIGNPKSGLPIILGGAEK</sequence>
<accession>A0A538SBR4</accession>
<gene>
    <name evidence="1" type="ORF">E6K72_12720</name>
</gene>
<dbReference type="EMBL" id="VBOS01000468">
    <property type="protein sequence ID" value="TMQ48807.1"/>
    <property type="molecule type" value="Genomic_DNA"/>
</dbReference>
<feature type="non-terminal residue" evidence="1">
    <location>
        <position position="1"/>
    </location>
</feature>
<name>A0A538SBR4_UNCEI</name>
<reference evidence="1 2" key="1">
    <citation type="journal article" date="2019" name="Nat. Microbiol.">
        <title>Mediterranean grassland soil C-N compound turnover is dependent on rainfall and depth, and is mediated by genomically divergent microorganisms.</title>
        <authorList>
            <person name="Diamond S."/>
            <person name="Andeer P.F."/>
            <person name="Li Z."/>
            <person name="Crits-Christoph A."/>
            <person name="Burstein D."/>
            <person name="Anantharaman K."/>
            <person name="Lane K.R."/>
            <person name="Thomas B.C."/>
            <person name="Pan C."/>
            <person name="Northen T.R."/>
            <person name="Banfield J.F."/>
        </authorList>
    </citation>
    <scope>NUCLEOTIDE SEQUENCE [LARGE SCALE GENOMIC DNA]</scope>
    <source>
        <strain evidence="1">WS_2</strain>
    </source>
</reference>